<dbReference type="InterPro" id="IPR045330">
    <property type="entry name" value="TRM3/TARBP1"/>
</dbReference>
<dbReference type="CDD" id="cd18091">
    <property type="entry name" value="SpoU-like_TRM3-like"/>
    <property type="match status" value="1"/>
</dbReference>
<sequence length="1766" mass="198793">METPETPPPPLDRHVAALVKSLQALPAEAVPAIVDCVLASSSISPDTLFTFLLNSFPDSAKDIGSYNVVSYSTALCHLINETNSPSHSFRLLIKRVFLLVLEQLNPDDSEQLNQVILLLRGASSKYNLLEVQEETLIPLCLRSVYSDMGLMTQNNDSVVYHWSITDSVKQIYLHPVTAIHVLASVAASSLQKSGSELTSKIVPTLAWELSTLVLKMLRESSNYVATAIRVLFPVVLYLIDEVSGALVCVHGKEYKLSWFSFLSDVWECCAVLFPLGNLERLHAYSILAQSLSFISKSAPTGQNPEEFVIVDQKEFWQEIRKGLVDRDSLVRKKALYLLKASLNLYFSSTSTSIGQLSNDIDSHSSTRTSSACMTDVNGVGSRAHVTMTKRERWASKEAKSMGVEEACNVNESCSTSQDRWGVFILLYEMLEEYGTHLVEAAWTHQVGLLIESTRQKTQNSQLMLTCYKDYLIQMRDLGVFYWMAVLWERGLCHENPQVRCLIMESFLQMAWEEHDCCACKVPIDFVLGPLLRGLNDVVHHKDFGIGGAYNSKTIKGATKFFSEFSCQLILRDRLFFVWSLASAARHDNFGRAGLMALSFCIASSSCHFIKQKSEYNTCVLFKDKFTTPVDLLDALGIVIERSKQHFNPNYRLQVCEKVLEAASSLISATDVQLDLLLHFLSTIPREFTDIAGPLRGIVQKWLGNGSSITTNSPLVKELLEFPIKFVEHGSSEEGLDLFDDEDALAWEYEAQRWARMFFLVFLEEQQLERTVVFFQSHGSTLHDLDCNSKWRPIKFVILVISFVEELQRGCRKSQHSDFFPGLLPSSHEKFTSTFVSVVENLVAFSGTACSVFWLEDNMGKDSELPSSIKGKLGGPSLRRLSSPLTSSVLQAIFAMKAITSVLLWCHQFKQDYHLENSSNFLWDFSWKVIQSPTCNTQTGAELQLAAFESLSHVLKSLSTSFSSLVLGHAFTNQRASQSNGMLEKSSLDLFVLGFLESINSLLADGALSRSRRAVLMSWKWLCVESLLSAPYNAVRGEYLTHCHALSDSTLRSIFLDIVESLEHTGESSVLSILKCVRLVLGLAKRHHKASSSWLDSQTVMQLVKSSWILHESCNKRRVAPIAALLSAVIHRDIFSDSEMHELNGGQKGPLKWFIEKLLNEGAKSPRTIRLTALHLTGLWLLFPETLKYYIKELKLLSLYGSVAFDEDFEGELSENQDARAEVSMLAQSPDNEFTEAFINTELYARASVAVLFYRFANFSKVIEGISAKDCSAAIYCGKLFLLELLDSAVNDKDISKELYKKYSSVHRRKVRAWQMICVLSHFVEGDIVEEVTSKLHLCLYRTNLPAVRQYLETFAIQIYLKFPDLVEQQLLPIFHDYAMRTQALSSYVFIAANVILHSKESTLQIKHLKGLLPSIIPLLTSHHHSLRGFTQLLVHRVLTKLWPLLELDNLEVKSFERRCFEELKVYLAENPDCARLRASMEDFFDNFDPEKSSSPAGVFSSHREGADFECVPVSLMDRVVDFLNEARDGLRHAVANDLATIKSESFSSLNSNVDDHVKDVAIDFQKKITLGMEKSDSDLPALLLEMEKEDQLFNSALQSRSEALQRIKQSQQNLILVASFLDRIPNLAGLARTCEVFKVSGLAIADTSVLRDKQFQLISVTAEKWLPILEVPVDSVKAFLEKKRHESYSLIGLEQTANSTSLDQFFFPNKSVLVLGREKEGIPVDIIHMLDACVEIPQLGIVRSLNVHVSGAIAVWEYTRQQRSRQ</sequence>
<dbReference type="Pfam" id="PF00588">
    <property type="entry name" value="SpoU_methylase"/>
    <property type="match status" value="1"/>
</dbReference>
<evidence type="ECO:0000259" key="11">
    <source>
        <dbReference type="Pfam" id="PF00588"/>
    </source>
</evidence>
<gene>
    <name evidence="12" type="ORF">LUZ61_019094</name>
</gene>
<evidence type="ECO:0000256" key="4">
    <source>
        <dbReference type="ARBA" id="ARBA00022884"/>
    </source>
</evidence>
<protein>
    <recommendedName>
        <fullName evidence="9">tRNA (guanosine(18)-2'-O)-methyltransferase TARBP1</fullName>
        <ecNumber evidence="8">2.1.1.34</ecNumber>
    </recommendedName>
    <alternativeName>
        <fullName evidence="10">TAR RNA-binding protein 1</fullName>
    </alternativeName>
</protein>
<dbReference type="GO" id="GO:0141100">
    <property type="term" value="F:tRNA (guanine(18)-2'-O)-methyltransferase activity"/>
    <property type="evidence" value="ECO:0007669"/>
    <property type="project" value="UniProtKB-EC"/>
</dbReference>
<comment type="caution">
    <text evidence="12">The sequence shown here is derived from an EMBL/GenBank/DDBJ whole genome shotgun (WGS) entry which is preliminary data.</text>
</comment>
<keyword evidence="2" id="KW-0808">Transferase</keyword>
<dbReference type="GO" id="GO:0003723">
    <property type="term" value="F:RNA binding"/>
    <property type="evidence" value="ECO:0007669"/>
    <property type="project" value="UniProtKB-KW"/>
</dbReference>
<evidence type="ECO:0000256" key="1">
    <source>
        <dbReference type="ARBA" id="ARBA00022603"/>
    </source>
</evidence>
<keyword evidence="1" id="KW-0489">Methyltransferase</keyword>
<reference evidence="12 13" key="1">
    <citation type="journal article" date="2022" name="Cell">
        <title>Repeat-based holocentromeres influence genome architecture and karyotype evolution.</title>
        <authorList>
            <person name="Hofstatter P.G."/>
            <person name="Thangavel G."/>
            <person name="Lux T."/>
            <person name="Neumann P."/>
            <person name="Vondrak T."/>
            <person name="Novak P."/>
            <person name="Zhang M."/>
            <person name="Costa L."/>
            <person name="Castellani M."/>
            <person name="Scott A."/>
            <person name="Toegelov H."/>
            <person name="Fuchs J."/>
            <person name="Mata-Sucre Y."/>
            <person name="Dias Y."/>
            <person name="Vanzela A.L.L."/>
            <person name="Huettel B."/>
            <person name="Almeida C.C.S."/>
            <person name="Simkova H."/>
            <person name="Souza G."/>
            <person name="Pedrosa-Harand A."/>
            <person name="Macas J."/>
            <person name="Mayer K.F.X."/>
            <person name="Houben A."/>
            <person name="Marques A."/>
        </authorList>
    </citation>
    <scope>NUCLEOTIDE SEQUENCE [LARGE SCALE GENOMIC DNA]</scope>
    <source>
        <strain evidence="12">RhyTen1mFocal</strain>
    </source>
</reference>
<proteinExistence type="predicted"/>
<dbReference type="SUPFAM" id="SSF75217">
    <property type="entry name" value="alpha/beta knot"/>
    <property type="match status" value="1"/>
</dbReference>
<dbReference type="InterPro" id="IPR044748">
    <property type="entry name" value="Trm3/TARBP1_C"/>
</dbReference>
<dbReference type="InterPro" id="IPR029028">
    <property type="entry name" value="Alpha/beta_knot_MTases"/>
</dbReference>
<dbReference type="InterPro" id="IPR029026">
    <property type="entry name" value="tRNA_m1G_MTases_N"/>
</dbReference>
<dbReference type="EMBL" id="JAMRDG010000002">
    <property type="protein sequence ID" value="KAJ3689930.1"/>
    <property type="molecule type" value="Genomic_DNA"/>
</dbReference>
<feature type="domain" description="tRNA/rRNA methyltransferase SpoU type" evidence="11">
    <location>
        <begin position="1614"/>
        <end position="1755"/>
    </location>
</feature>
<evidence type="ECO:0000313" key="13">
    <source>
        <dbReference type="Proteomes" id="UP001210211"/>
    </source>
</evidence>
<dbReference type="GO" id="GO:0030488">
    <property type="term" value="P:tRNA methylation"/>
    <property type="evidence" value="ECO:0007669"/>
    <property type="project" value="InterPro"/>
</dbReference>
<dbReference type="InterPro" id="IPR001537">
    <property type="entry name" value="SpoU_MeTrfase"/>
</dbReference>
<name>A0AAD5ZAR5_9POAL</name>
<evidence type="ECO:0000256" key="10">
    <source>
        <dbReference type="ARBA" id="ARBA00093656"/>
    </source>
</evidence>
<comment type="function">
    <text evidence="7">S-adenosyl-L-methionine-dependent 2'-O-ribose methyltransferase that catalyzes the formation of 2'-O-methylguanosine at position 18 (Gm18) in a subset of tRNA. Selectively mediates Gm18 methylation of tRNAGln-TTG/CTG and tRNASer-TGA/GCT. Gm18 modification can enhance the stability of modified tRNAs.</text>
</comment>
<keyword evidence="13" id="KW-1185">Reference proteome</keyword>
<evidence type="ECO:0000256" key="3">
    <source>
        <dbReference type="ARBA" id="ARBA00022691"/>
    </source>
</evidence>
<evidence type="ECO:0000256" key="9">
    <source>
        <dbReference type="ARBA" id="ARBA00093636"/>
    </source>
</evidence>
<accession>A0AAD5ZAR5</accession>
<evidence type="ECO:0000256" key="7">
    <source>
        <dbReference type="ARBA" id="ARBA00093361"/>
    </source>
</evidence>
<dbReference type="PANTHER" id="PTHR12029:SF11">
    <property type="entry name" value="METHYLTRANSFERASE TARBP1-RELATED"/>
    <property type="match status" value="1"/>
</dbReference>
<dbReference type="Proteomes" id="UP001210211">
    <property type="component" value="Unassembled WGS sequence"/>
</dbReference>
<dbReference type="PANTHER" id="PTHR12029">
    <property type="entry name" value="RNA METHYLTRANSFERASE"/>
    <property type="match status" value="1"/>
</dbReference>
<evidence type="ECO:0000256" key="2">
    <source>
        <dbReference type="ARBA" id="ARBA00022679"/>
    </source>
</evidence>
<keyword evidence="5" id="KW-0007">Acetylation</keyword>
<dbReference type="FunFam" id="3.40.1280.10:FF:000010">
    <property type="entry name" value="probable methyltransferase TARBP1"/>
    <property type="match status" value="1"/>
</dbReference>
<comment type="catalytic activity">
    <reaction evidence="6">
        <text>guanosine(18) in tRNA + S-adenosyl-L-methionine = 2'-O-methylguanosine(18) in tRNA + S-adenosyl-L-homocysteine + H(+)</text>
        <dbReference type="Rhea" id="RHEA:20077"/>
        <dbReference type="Rhea" id="RHEA-COMP:10190"/>
        <dbReference type="Rhea" id="RHEA-COMP:10192"/>
        <dbReference type="ChEBI" id="CHEBI:15378"/>
        <dbReference type="ChEBI" id="CHEBI:57856"/>
        <dbReference type="ChEBI" id="CHEBI:59789"/>
        <dbReference type="ChEBI" id="CHEBI:74269"/>
        <dbReference type="ChEBI" id="CHEBI:74445"/>
        <dbReference type="EC" id="2.1.1.34"/>
    </reaction>
    <physiologicalReaction direction="left-to-right" evidence="6">
        <dbReference type="Rhea" id="RHEA:20078"/>
    </physiologicalReaction>
</comment>
<evidence type="ECO:0000256" key="8">
    <source>
        <dbReference type="ARBA" id="ARBA00093594"/>
    </source>
</evidence>
<keyword evidence="4" id="KW-0694">RNA-binding</keyword>
<keyword evidence="3" id="KW-0949">S-adenosyl-L-methionine</keyword>
<dbReference type="Gene3D" id="3.40.1280.10">
    <property type="match status" value="1"/>
</dbReference>
<evidence type="ECO:0000313" key="12">
    <source>
        <dbReference type="EMBL" id="KAJ3689930.1"/>
    </source>
</evidence>
<organism evidence="12 13">
    <name type="scientific">Rhynchospora tenuis</name>
    <dbReference type="NCBI Taxonomy" id="198213"/>
    <lineage>
        <taxon>Eukaryota</taxon>
        <taxon>Viridiplantae</taxon>
        <taxon>Streptophyta</taxon>
        <taxon>Embryophyta</taxon>
        <taxon>Tracheophyta</taxon>
        <taxon>Spermatophyta</taxon>
        <taxon>Magnoliopsida</taxon>
        <taxon>Liliopsida</taxon>
        <taxon>Poales</taxon>
        <taxon>Cyperaceae</taxon>
        <taxon>Cyperoideae</taxon>
        <taxon>Rhynchosporeae</taxon>
        <taxon>Rhynchospora</taxon>
    </lineage>
</organism>
<evidence type="ECO:0000256" key="6">
    <source>
        <dbReference type="ARBA" id="ARBA00093266"/>
    </source>
</evidence>
<evidence type="ECO:0000256" key="5">
    <source>
        <dbReference type="ARBA" id="ARBA00022990"/>
    </source>
</evidence>
<dbReference type="EC" id="2.1.1.34" evidence="8"/>